<evidence type="ECO:0000313" key="2">
    <source>
        <dbReference type="Proteomes" id="UP000663859"/>
    </source>
</evidence>
<comment type="caution">
    <text evidence="1">The sequence shown here is derived from an EMBL/GenBank/DDBJ whole genome shotgun (WGS) entry which is preliminary data.</text>
</comment>
<gene>
    <name evidence="1" type="ORF">MPNT_80020</name>
</gene>
<organism evidence="1 2">
    <name type="scientific">Candidatus Methylacidithermus pantelleriae</name>
    <dbReference type="NCBI Taxonomy" id="2744239"/>
    <lineage>
        <taxon>Bacteria</taxon>
        <taxon>Pseudomonadati</taxon>
        <taxon>Verrucomicrobiota</taxon>
        <taxon>Methylacidiphilae</taxon>
        <taxon>Methylacidiphilales</taxon>
        <taxon>Methylacidiphilaceae</taxon>
        <taxon>Candidatus Methylacidithermus</taxon>
    </lineage>
</organism>
<reference evidence="1" key="1">
    <citation type="submission" date="2021-02" db="EMBL/GenBank/DDBJ databases">
        <authorList>
            <person name="Cremers G."/>
            <person name="Picone N."/>
        </authorList>
    </citation>
    <scope>NUCLEOTIDE SEQUENCE</scope>
    <source>
        <strain evidence="1">PQ17</strain>
    </source>
</reference>
<dbReference type="EMBL" id="CAJNOB010000070">
    <property type="protein sequence ID" value="CAF0704920.1"/>
    <property type="molecule type" value="Genomic_DNA"/>
</dbReference>
<keyword evidence="2" id="KW-1185">Reference proteome</keyword>
<name>A0A8J2BVV2_9BACT</name>
<dbReference type="Proteomes" id="UP000663859">
    <property type="component" value="Unassembled WGS sequence"/>
</dbReference>
<accession>A0A8J2BVV2</accession>
<sequence>MLFSWRTVCALLVEAFPLSQAMGEAPTQLSLCGNGLRGSVKKTNARDGRFFLRIVSNTKTAGRACLSWRSSCLREIS</sequence>
<dbReference type="AlphaFoldDB" id="A0A8J2BVV2"/>
<proteinExistence type="predicted"/>
<evidence type="ECO:0000313" key="1">
    <source>
        <dbReference type="EMBL" id="CAF0704920.1"/>
    </source>
</evidence>
<protein>
    <submittedName>
        <fullName evidence="1">Uncharacterized protein</fullName>
    </submittedName>
</protein>